<dbReference type="Gene3D" id="3.30.479.30">
    <property type="entry name" value="Band 7 domain"/>
    <property type="match status" value="1"/>
</dbReference>
<protein>
    <recommendedName>
        <fullName evidence="4">Band 7 domain-containing protein</fullName>
    </recommendedName>
</protein>
<dbReference type="AlphaFoldDB" id="A0A7G5XHS8"/>
<evidence type="ECO:0000313" key="6">
    <source>
        <dbReference type="Proteomes" id="UP000515344"/>
    </source>
</evidence>
<dbReference type="RefSeq" id="WP_182803732.1">
    <property type="nucleotide sequence ID" value="NZ_CP060007.1"/>
</dbReference>
<feature type="coiled-coil region" evidence="2">
    <location>
        <begin position="232"/>
        <end position="261"/>
    </location>
</feature>
<keyword evidence="6" id="KW-1185">Reference proteome</keyword>
<dbReference type="SUPFAM" id="SSF117892">
    <property type="entry name" value="Band 7/SPFH domain"/>
    <property type="match status" value="1"/>
</dbReference>
<evidence type="ECO:0000313" key="5">
    <source>
        <dbReference type="EMBL" id="QNA45031.1"/>
    </source>
</evidence>
<comment type="subcellular location">
    <subcellularLocation>
        <location evidence="1">Membrane</location>
        <topology evidence="1">Single-pass membrane protein</topology>
    </subcellularLocation>
</comment>
<sequence>MISLIVFVLAVIVAGLFFGILKKSTYVNEDGRFKPVSLVRVVAVVLIAFVTVAINPINVERIDAGHVGIKVSNVGDNRGVGRTEYVTGWVFYNSWISRIYEFPIHQQHIDYEAADIVTKGGFRATIKPSFNYSINAGNVADMFQNLRVGVNEMEQGWLKNAIVGSVNDVANRYTVDSIFNHREEFESDIVKECNKRVAKWFNVSQLRTNIVPPAEISESIVAKTRAIQEVQVAENRRQVAVAEAERKIAEARGDSAQAVIQAAGRAEAIKREQLSLTSLYIDYIKVQKWSGQVPTTVAGGNSSFLIQLPKDGKE</sequence>
<accession>A0A7G5XHS8</accession>
<dbReference type="EMBL" id="CP060007">
    <property type="protein sequence ID" value="QNA45031.1"/>
    <property type="molecule type" value="Genomic_DNA"/>
</dbReference>
<evidence type="ECO:0000256" key="3">
    <source>
        <dbReference type="SAM" id="Phobius"/>
    </source>
</evidence>
<dbReference type="GO" id="GO:0016020">
    <property type="term" value="C:membrane"/>
    <property type="evidence" value="ECO:0007669"/>
    <property type="project" value="UniProtKB-SubCell"/>
</dbReference>
<evidence type="ECO:0000256" key="1">
    <source>
        <dbReference type="ARBA" id="ARBA00004167"/>
    </source>
</evidence>
<dbReference type="InterPro" id="IPR001107">
    <property type="entry name" value="Band_7"/>
</dbReference>
<dbReference type="Proteomes" id="UP000515344">
    <property type="component" value="Chromosome"/>
</dbReference>
<keyword evidence="3" id="KW-1133">Transmembrane helix</keyword>
<reference evidence="6" key="1">
    <citation type="submission" date="2020-08" db="EMBL/GenBank/DDBJ databases">
        <title>Lacibacter sp. S13-6-6 genome sequencing.</title>
        <authorList>
            <person name="Jin L."/>
        </authorList>
    </citation>
    <scope>NUCLEOTIDE SEQUENCE [LARGE SCALE GENOMIC DNA]</scope>
    <source>
        <strain evidence="6">S13-6-6</strain>
    </source>
</reference>
<dbReference type="Pfam" id="PF01145">
    <property type="entry name" value="Band_7"/>
    <property type="match status" value="1"/>
</dbReference>
<name>A0A7G5XHS8_9BACT</name>
<organism evidence="5 6">
    <name type="scientific">Lacibacter sediminis</name>
    <dbReference type="NCBI Taxonomy" id="2760713"/>
    <lineage>
        <taxon>Bacteria</taxon>
        <taxon>Pseudomonadati</taxon>
        <taxon>Bacteroidota</taxon>
        <taxon>Chitinophagia</taxon>
        <taxon>Chitinophagales</taxon>
        <taxon>Chitinophagaceae</taxon>
        <taxon>Lacibacter</taxon>
    </lineage>
</organism>
<gene>
    <name evidence="5" type="ORF">H4075_02210</name>
</gene>
<dbReference type="InterPro" id="IPR036013">
    <property type="entry name" value="Band_7/SPFH_dom_sf"/>
</dbReference>
<dbReference type="KEGG" id="lacs:H4075_02210"/>
<proteinExistence type="predicted"/>
<feature type="transmembrane region" description="Helical" evidence="3">
    <location>
        <begin position="35"/>
        <end position="54"/>
    </location>
</feature>
<keyword evidence="2" id="KW-0175">Coiled coil</keyword>
<feature type="domain" description="Band 7" evidence="4">
    <location>
        <begin position="61"/>
        <end position="245"/>
    </location>
</feature>
<evidence type="ECO:0000256" key="2">
    <source>
        <dbReference type="SAM" id="Coils"/>
    </source>
</evidence>
<dbReference type="PANTHER" id="PTHR42911:SF1">
    <property type="entry name" value="MODULATOR OF FTSH PROTEASE HFLC"/>
    <property type="match status" value="1"/>
</dbReference>
<keyword evidence="3" id="KW-0472">Membrane</keyword>
<dbReference type="PANTHER" id="PTHR42911">
    <property type="entry name" value="MODULATOR OF FTSH PROTEASE HFLC"/>
    <property type="match status" value="1"/>
</dbReference>
<evidence type="ECO:0000259" key="4">
    <source>
        <dbReference type="Pfam" id="PF01145"/>
    </source>
</evidence>
<keyword evidence="3" id="KW-0812">Transmembrane</keyword>